<dbReference type="EMBL" id="QPIE01000003">
    <property type="protein sequence ID" value="RCU43605.1"/>
    <property type="molecule type" value="Genomic_DNA"/>
</dbReference>
<name>A0A368N243_9FLAO</name>
<dbReference type="PROSITE" id="PS51257">
    <property type="entry name" value="PROKAR_LIPOPROTEIN"/>
    <property type="match status" value="1"/>
</dbReference>
<dbReference type="GO" id="GO:0009055">
    <property type="term" value="F:electron transfer activity"/>
    <property type="evidence" value="ECO:0007669"/>
    <property type="project" value="InterPro"/>
</dbReference>
<gene>
    <name evidence="1" type="ORF">DQ356_03985</name>
</gene>
<dbReference type="SUPFAM" id="SSF46626">
    <property type="entry name" value="Cytochrome c"/>
    <property type="match status" value="1"/>
</dbReference>
<dbReference type="Gene3D" id="1.10.760.10">
    <property type="entry name" value="Cytochrome c-like domain"/>
    <property type="match status" value="1"/>
</dbReference>
<dbReference type="OrthoDB" id="679921at2"/>
<dbReference type="Proteomes" id="UP000252172">
    <property type="component" value="Unassembled WGS sequence"/>
</dbReference>
<organism evidence="1 2">
    <name type="scientific">Chryseobacterium lacus</name>
    <dbReference type="NCBI Taxonomy" id="2058346"/>
    <lineage>
        <taxon>Bacteria</taxon>
        <taxon>Pseudomonadati</taxon>
        <taxon>Bacteroidota</taxon>
        <taxon>Flavobacteriia</taxon>
        <taxon>Flavobacteriales</taxon>
        <taxon>Weeksellaceae</taxon>
        <taxon>Chryseobacterium group</taxon>
        <taxon>Chryseobacterium</taxon>
    </lineage>
</organism>
<comment type="caution">
    <text evidence="1">The sequence shown here is derived from an EMBL/GenBank/DDBJ whole genome shotgun (WGS) entry which is preliminary data.</text>
</comment>
<proteinExistence type="predicted"/>
<evidence type="ECO:0000313" key="1">
    <source>
        <dbReference type="EMBL" id="RCU43605.1"/>
    </source>
</evidence>
<evidence type="ECO:0000313" key="2">
    <source>
        <dbReference type="Proteomes" id="UP000252172"/>
    </source>
</evidence>
<keyword evidence="2" id="KW-1185">Reference proteome</keyword>
<protein>
    <submittedName>
        <fullName evidence="1">Cytochrome C</fullName>
    </submittedName>
</protein>
<dbReference type="InterPro" id="IPR036909">
    <property type="entry name" value="Cyt_c-like_dom_sf"/>
</dbReference>
<reference evidence="1 2" key="1">
    <citation type="submission" date="2018-07" db="EMBL/GenBank/DDBJ databases">
        <title>Chryseobacterium lacus sp. nov., isolated from lake water.</title>
        <authorList>
            <person name="Li C.-M."/>
        </authorList>
    </citation>
    <scope>NUCLEOTIDE SEQUENCE [LARGE SCALE GENOMIC DNA]</scope>
    <source>
        <strain evidence="1 2">YLOS41</strain>
    </source>
</reference>
<dbReference type="GO" id="GO:0020037">
    <property type="term" value="F:heme binding"/>
    <property type="evidence" value="ECO:0007669"/>
    <property type="project" value="InterPro"/>
</dbReference>
<dbReference type="AlphaFoldDB" id="A0A368N243"/>
<dbReference type="RefSeq" id="WP_114303457.1">
    <property type="nucleotide sequence ID" value="NZ_QPIE01000003.1"/>
</dbReference>
<sequence length="94" mass="10265">MKKVILTVMVSGIFMVSCSQKGTAVQAGSKVSESDRIAQGKVIFDNSCGKCHDLPDPKSHNDDEWIGIVNIMAKKSKLTDEQGTLVYEYITANN</sequence>
<accession>A0A368N243</accession>